<keyword evidence="1" id="KW-0378">Hydrolase</keyword>
<accession>A0ABQ4WII0</accession>
<keyword evidence="2" id="KW-0862">Zinc</keyword>
<feature type="coiled-coil region" evidence="3">
    <location>
        <begin position="296"/>
        <end position="330"/>
    </location>
</feature>
<reference evidence="6" key="2">
    <citation type="submission" date="2022-01" db="EMBL/GenBank/DDBJ databases">
        <authorList>
            <person name="Yamashiro T."/>
            <person name="Shiraishi A."/>
            <person name="Satake H."/>
            <person name="Nakayama K."/>
        </authorList>
    </citation>
    <scope>NUCLEOTIDE SEQUENCE</scope>
</reference>
<dbReference type="PANTHER" id="PTHR42648:SF32">
    <property type="entry name" value="RIBONUCLEASE H-LIKE DOMAIN, GAG-PRE-INTEGRASE DOMAIN PROTEIN-RELATED"/>
    <property type="match status" value="1"/>
</dbReference>
<dbReference type="Gene3D" id="3.30.420.10">
    <property type="entry name" value="Ribonuclease H-like superfamily/Ribonuclease H"/>
    <property type="match status" value="1"/>
</dbReference>
<evidence type="ECO:0000313" key="6">
    <source>
        <dbReference type="EMBL" id="GJS52627.1"/>
    </source>
</evidence>
<name>A0ABQ4WII0_9ASTR</name>
<dbReference type="PANTHER" id="PTHR42648">
    <property type="entry name" value="TRANSPOSASE, PUTATIVE-RELATED"/>
    <property type="match status" value="1"/>
</dbReference>
<evidence type="ECO:0000256" key="3">
    <source>
        <dbReference type="SAM" id="Coils"/>
    </source>
</evidence>
<keyword evidence="2" id="KW-0863">Zinc-finger</keyword>
<dbReference type="InterPro" id="IPR001878">
    <property type="entry name" value="Znf_CCHC"/>
</dbReference>
<sequence length="1257" mass="140649">MGMVMYQSPQNYKVKSKFASQDCRRDTSQRRSDKKSLGVSTEDANQKFLRSLPSAWSQVSLIMRTKPGVDSLSFDDLYNNLRVFENDVKGSTASSSSTQNVAFVSENTSSTNDVSTAYSVSNPSGQNSQYEQTSSYSLLANQSSCPQLDHEDLEQLDEYDLEEMDLKWQVAMISMRMKKFYKKTGRKLQFDAKEPVGFDKTKVECYNCHKTGHFARECRTKGNQDGRRKDAWNSGNKDGRRSGKQEDSKALVTIDGEGVDWTSHSEEEEDYALMACNSSGSDTEVTSCSHECKESYAKLKKLYDAQREQLSDASIEIKAYTQGLKKVEAQLVAHQQGQLWYEQKIKFMKIDLDDKTDVLTYHKKLLAEAQKEKEDLKAKVEKWHNSSKNLGKLLNTQMSANDKFGLGYGDHRYDGILSYENEVLQSVFMNKESELEKQPLYDRFVTAGGMHVVPPPMTGNYMPSGPDIEVDYSQFTYGPKQTQPSESETQTSEFDTCESNISTEPSELVVNESNIECQPKVWYDAPIIEEYESDSEDEDCDFHPEKEDWLNKAGVINNGLNKNCWSKRTKNVSTVPLAVQTRTGNNPVNTAKASSTNNFSTARQNVNRQTVLTSTALKVNTVKPIVNGVRPANVFHKTHSPSSRPFKRTTVLRTNFSNQKVYTAKVKEVSTVGGKWDTADNPHRTLKNKGIIDSGCSRHMTGNKAYLADFQDFNGGPVAFGGSKGYITGKGKIKTGKLDFEDVSFVKELQHFNLFSVSQMCDKKNKVLFTDSECLVLSPDFKLPDENQILLKVPRQNNMYSFNLENIVPLGGLACLIAKATTDESNKWHRRLGHVNFKNLNRLVKGNLVRGLPTKLFQNDHTCVACQKGKQHKASCKAKLVSSISHTLQLLHMDLFGPTSVRSINHKTYCLVITDDFSRFSWTFFLRTKDETSAILKDFIRQIENQLNQKGSRGNTAMPELHNKMELLRERTGPLLRQRSFYFHPLHNVDESKVLADSLRRFDACCTVPPRLPVPKCLRAYRPSPPPLDQTPPLGSLIGYLRSRAALGALKGKSLRGYYALNLAGGKFGTACQGRARAGGCCGVQGKLPLGGEVFGGGKNNHFAGLDEFRQRVEGLLEKQEEKLRKLSIEYDEELCPHMLSAIAERSVIGTSPDVAQLQVPIFSCLRDILNPFALEREIPLKESLEAHAIRLAKKKGVKGKAILCGVGAAYIPRSDGVPVSVATVLPKDSELLGKLEEAGDAAYQVGRSEQSRCHNI</sequence>
<gene>
    <name evidence="6" type="ORF">Tco_0625989</name>
</gene>
<dbReference type="EMBL" id="BQNB010008669">
    <property type="protein sequence ID" value="GJS52627.1"/>
    <property type="molecule type" value="Genomic_DNA"/>
</dbReference>
<dbReference type="InterPro" id="IPR025724">
    <property type="entry name" value="GAG-pre-integrase_dom"/>
</dbReference>
<dbReference type="InterPro" id="IPR036397">
    <property type="entry name" value="RNaseH_sf"/>
</dbReference>
<feature type="region of interest" description="Disordered" evidence="4">
    <location>
        <begin position="112"/>
        <end position="133"/>
    </location>
</feature>
<evidence type="ECO:0000256" key="2">
    <source>
        <dbReference type="PROSITE-ProRule" id="PRU00047"/>
    </source>
</evidence>
<keyword evidence="3" id="KW-0175">Coiled coil</keyword>
<dbReference type="Proteomes" id="UP001151760">
    <property type="component" value="Unassembled WGS sequence"/>
</dbReference>
<dbReference type="InterPro" id="IPR012337">
    <property type="entry name" value="RNaseH-like_sf"/>
</dbReference>
<evidence type="ECO:0000259" key="5">
    <source>
        <dbReference type="PROSITE" id="PS50158"/>
    </source>
</evidence>
<reference evidence="6" key="1">
    <citation type="journal article" date="2022" name="Int. J. Mol. Sci.">
        <title>Draft Genome of Tanacetum Coccineum: Genomic Comparison of Closely Related Tanacetum-Family Plants.</title>
        <authorList>
            <person name="Yamashiro T."/>
            <person name="Shiraishi A."/>
            <person name="Nakayama K."/>
            <person name="Satake H."/>
        </authorList>
    </citation>
    <scope>NUCLEOTIDE SEQUENCE</scope>
</reference>
<dbReference type="InterPro" id="IPR036875">
    <property type="entry name" value="Znf_CCHC_sf"/>
</dbReference>
<feature type="compositionally biased region" description="Basic and acidic residues" evidence="4">
    <location>
        <begin position="22"/>
        <end position="36"/>
    </location>
</feature>
<dbReference type="InterPro" id="IPR054722">
    <property type="entry name" value="PolX-like_BBD"/>
</dbReference>
<feature type="coiled-coil region" evidence="3">
    <location>
        <begin position="359"/>
        <end position="386"/>
    </location>
</feature>
<protein>
    <submittedName>
        <fullName evidence="6">Ribonuclease H-like domain-containing protein</fullName>
    </submittedName>
</protein>
<dbReference type="SUPFAM" id="SSF53098">
    <property type="entry name" value="Ribonuclease H-like"/>
    <property type="match status" value="1"/>
</dbReference>
<feature type="region of interest" description="Disordered" evidence="4">
    <location>
        <begin position="219"/>
        <end position="249"/>
    </location>
</feature>
<dbReference type="Pfam" id="PF13976">
    <property type="entry name" value="gag_pre-integrs"/>
    <property type="match status" value="1"/>
</dbReference>
<feature type="domain" description="CCHC-type" evidence="5">
    <location>
        <begin position="205"/>
        <end position="219"/>
    </location>
</feature>
<evidence type="ECO:0000256" key="1">
    <source>
        <dbReference type="ARBA" id="ARBA00022670"/>
    </source>
</evidence>
<dbReference type="Pfam" id="PF22936">
    <property type="entry name" value="Pol_BBD"/>
    <property type="match status" value="1"/>
</dbReference>
<keyword evidence="1" id="KW-0645">Protease</keyword>
<organism evidence="6 7">
    <name type="scientific">Tanacetum coccineum</name>
    <dbReference type="NCBI Taxonomy" id="301880"/>
    <lineage>
        <taxon>Eukaryota</taxon>
        <taxon>Viridiplantae</taxon>
        <taxon>Streptophyta</taxon>
        <taxon>Embryophyta</taxon>
        <taxon>Tracheophyta</taxon>
        <taxon>Spermatophyta</taxon>
        <taxon>Magnoliopsida</taxon>
        <taxon>eudicotyledons</taxon>
        <taxon>Gunneridae</taxon>
        <taxon>Pentapetalae</taxon>
        <taxon>asterids</taxon>
        <taxon>campanulids</taxon>
        <taxon>Asterales</taxon>
        <taxon>Asteraceae</taxon>
        <taxon>Asteroideae</taxon>
        <taxon>Anthemideae</taxon>
        <taxon>Anthemidinae</taxon>
        <taxon>Tanacetum</taxon>
    </lineage>
</organism>
<dbReference type="PROSITE" id="PS50158">
    <property type="entry name" value="ZF_CCHC"/>
    <property type="match status" value="1"/>
</dbReference>
<feature type="region of interest" description="Disordered" evidence="4">
    <location>
        <begin position="16"/>
        <end position="43"/>
    </location>
</feature>
<dbReference type="Pfam" id="PF00098">
    <property type="entry name" value="zf-CCHC"/>
    <property type="match status" value="1"/>
</dbReference>
<dbReference type="SUPFAM" id="SSF57756">
    <property type="entry name" value="Retrovirus zinc finger-like domains"/>
    <property type="match status" value="1"/>
</dbReference>
<evidence type="ECO:0000313" key="7">
    <source>
        <dbReference type="Proteomes" id="UP001151760"/>
    </source>
</evidence>
<dbReference type="SMART" id="SM00343">
    <property type="entry name" value="ZnF_C2HC"/>
    <property type="match status" value="1"/>
</dbReference>
<proteinExistence type="predicted"/>
<keyword evidence="7" id="KW-1185">Reference proteome</keyword>
<keyword evidence="2" id="KW-0479">Metal-binding</keyword>
<dbReference type="InterPro" id="IPR039537">
    <property type="entry name" value="Retrotran_Ty1/copia-like"/>
</dbReference>
<comment type="caution">
    <text evidence="6">The sequence shown here is derived from an EMBL/GenBank/DDBJ whole genome shotgun (WGS) entry which is preliminary data.</text>
</comment>
<evidence type="ECO:0000256" key="4">
    <source>
        <dbReference type="SAM" id="MobiDB-lite"/>
    </source>
</evidence>
<dbReference type="Gene3D" id="4.10.60.10">
    <property type="entry name" value="Zinc finger, CCHC-type"/>
    <property type="match status" value="1"/>
</dbReference>